<accession>A0A9W5AZB8</accession>
<keyword evidence="2" id="KW-1185">Reference proteome</keyword>
<reference evidence="1 2" key="1">
    <citation type="submission" date="2016-01" db="EMBL/GenBank/DDBJ databases">
        <authorList>
            <person name="Regsiter A."/>
            <person name="william w."/>
        </authorList>
    </citation>
    <scope>NUCLEOTIDE SEQUENCE [LARGE SCALE GENOMIC DNA]</scope>
    <source>
        <strain evidence="1 2">CFBP 5494</strain>
    </source>
</reference>
<evidence type="ECO:0000313" key="1">
    <source>
        <dbReference type="EMBL" id="CUW88103.1"/>
    </source>
</evidence>
<gene>
    <name evidence="1" type="ORF">AGR2A_Cc130004</name>
</gene>
<organism evidence="1 2">
    <name type="scientific">Agrobacterium genomosp. 2 str. CFBP 5494</name>
    <dbReference type="NCBI Taxonomy" id="1183436"/>
    <lineage>
        <taxon>Bacteria</taxon>
        <taxon>Pseudomonadati</taxon>
        <taxon>Pseudomonadota</taxon>
        <taxon>Alphaproteobacteria</taxon>
        <taxon>Hyphomicrobiales</taxon>
        <taxon>Rhizobiaceae</taxon>
        <taxon>Rhizobium/Agrobacterium group</taxon>
        <taxon>Agrobacterium</taxon>
        <taxon>Agrobacterium tumefaciens complex</taxon>
    </lineage>
</organism>
<evidence type="ECO:0000313" key="2">
    <source>
        <dbReference type="Proteomes" id="UP000191933"/>
    </source>
</evidence>
<dbReference type="AlphaFoldDB" id="A0A9W5AZB8"/>
<comment type="caution">
    <text evidence="1">The sequence shown here is derived from an EMBL/GenBank/DDBJ whole genome shotgun (WGS) entry which is preliminary data.</text>
</comment>
<name>A0A9W5AZB8_9HYPH</name>
<dbReference type="Proteomes" id="UP000191933">
    <property type="component" value="Unassembled WGS sequence"/>
</dbReference>
<dbReference type="EMBL" id="FBVY01000005">
    <property type="protein sequence ID" value="CUW88103.1"/>
    <property type="molecule type" value="Genomic_DNA"/>
</dbReference>
<sequence length="102" mass="10972">MTTMNDPLAKAKAEEARQSQVLADAIHKAIIETGEQFEVPILNAVGGALATNIAEVLASIPDRRHRKMFRDQLDRAVSLALAQAATRPMAPVETIIIGGARQ</sequence>
<proteinExistence type="predicted"/>
<protein>
    <submittedName>
        <fullName evidence="1">Uncharacterized protein</fullName>
    </submittedName>
</protein>